<dbReference type="AlphaFoldDB" id="A0A975IWW7"/>
<dbReference type="PANTHER" id="PTHR43205">
    <property type="entry name" value="PROSTAGLANDIN REDUCTASE"/>
    <property type="match status" value="1"/>
</dbReference>
<dbReference type="Pfam" id="PF00107">
    <property type="entry name" value="ADH_zinc_N"/>
    <property type="match status" value="1"/>
</dbReference>
<dbReference type="InterPro" id="IPR041694">
    <property type="entry name" value="ADH_N_2"/>
</dbReference>
<evidence type="ECO:0000313" key="4">
    <source>
        <dbReference type="Proteomes" id="UP000676409"/>
    </source>
</evidence>
<dbReference type="KEGG" id="caul:KCG34_11920"/>
<dbReference type="Proteomes" id="UP000676409">
    <property type="component" value="Chromosome"/>
</dbReference>
<sequence length="334" mass="35951">MSPVNRQWLINGRPNGRPLQDDDFKWVETAPREPAPGEALVRTLALSFDPAQKGWMENIGGYVAPTEIGEVMRGSGVGEVVASNAPGLAVGDKVTGMLGWQDYATLPAKDLTRVPGDELLTANLGVLGTTGMTAFFGLNKIGKPFPGDTLVVTGAAGATGSVVGQIGKLAGCRVIGVAGGEAKCRWLVDELGFDAAVDYKAGSVRQQLKDLAPQGVDILWDNVGGSIFNDLLAQLALHARVVVCGGISRYELGKMPAGPENYFNLIFKRAHMEGFIVLDYASEYPWARERIAGWIRQGRLRYKEDVQHGLENAPRTLMRLFAGENFGKQLLKIA</sequence>
<dbReference type="InterPro" id="IPR011032">
    <property type="entry name" value="GroES-like_sf"/>
</dbReference>
<dbReference type="Gene3D" id="3.40.50.720">
    <property type="entry name" value="NAD(P)-binding Rossmann-like Domain"/>
    <property type="match status" value="1"/>
</dbReference>
<dbReference type="SMART" id="SM00829">
    <property type="entry name" value="PKS_ER"/>
    <property type="match status" value="1"/>
</dbReference>
<dbReference type="FunFam" id="3.40.50.720:FF:000121">
    <property type="entry name" value="Prostaglandin reductase 2"/>
    <property type="match status" value="1"/>
</dbReference>
<dbReference type="Gene3D" id="3.90.180.10">
    <property type="entry name" value="Medium-chain alcohol dehydrogenases, catalytic domain"/>
    <property type="match status" value="1"/>
</dbReference>
<dbReference type="SUPFAM" id="SSF51735">
    <property type="entry name" value="NAD(P)-binding Rossmann-fold domains"/>
    <property type="match status" value="1"/>
</dbReference>
<dbReference type="InterPro" id="IPR020843">
    <property type="entry name" value="ER"/>
</dbReference>
<feature type="domain" description="Enoyl reductase (ER)" evidence="2">
    <location>
        <begin position="20"/>
        <end position="331"/>
    </location>
</feature>
<name>A0A975IWW7_9CAUL</name>
<organism evidence="3 4">
    <name type="scientific">Phenylobacterium montanum</name>
    <dbReference type="NCBI Taxonomy" id="2823693"/>
    <lineage>
        <taxon>Bacteria</taxon>
        <taxon>Pseudomonadati</taxon>
        <taxon>Pseudomonadota</taxon>
        <taxon>Alphaproteobacteria</taxon>
        <taxon>Caulobacterales</taxon>
        <taxon>Caulobacteraceae</taxon>
        <taxon>Phenylobacterium</taxon>
    </lineage>
</organism>
<accession>A0A975IWW7</accession>
<evidence type="ECO:0000256" key="1">
    <source>
        <dbReference type="ARBA" id="ARBA00023002"/>
    </source>
</evidence>
<dbReference type="EMBL" id="CP073078">
    <property type="protein sequence ID" value="QUD90512.1"/>
    <property type="molecule type" value="Genomic_DNA"/>
</dbReference>
<reference evidence="3" key="1">
    <citation type="submission" date="2021-04" db="EMBL/GenBank/DDBJ databases">
        <title>The complete genome sequence of Caulobacter sp. S6.</title>
        <authorList>
            <person name="Tang Y."/>
            <person name="Ouyang W."/>
            <person name="Liu Q."/>
            <person name="Huang B."/>
            <person name="Guo Z."/>
            <person name="Lei P."/>
        </authorList>
    </citation>
    <scope>NUCLEOTIDE SEQUENCE</scope>
    <source>
        <strain evidence="3">S6</strain>
    </source>
</reference>
<dbReference type="InterPro" id="IPR013149">
    <property type="entry name" value="ADH-like_C"/>
</dbReference>
<dbReference type="Pfam" id="PF16884">
    <property type="entry name" value="ADH_N_2"/>
    <property type="match status" value="1"/>
</dbReference>
<keyword evidence="1" id="KW-0560">Oxidoreductase</keyword>
<dbReference type="SUPFAM" id="SSF50129">
    <property type="entry name" value="GroES-like"/>
    <property type="match status" value="1"/>
</dbReference>
<dbReference type="InterPro" id="IPR045010">
    <property type="entry name" value="MDR_fam"/>
</dbReference>
<dbReference type="RefSeq" id="WP_211940563.1">
    <property type="nucleotide sequence ID" value="NZ_CP073078.1"/>
</dbReference>
<dbReference type="GO" id="GO:0016628">
    <property type="term" value="F:oxidoreductase activity, acting on the CH-CH group of donors, NAD or NADP as acceptor"/>
    <property type="evidence" value="ECO:0007669"/>
    <property type="project" value="InterPro"/>
</dbReference>
<gene>
    <name evidence="3" type="ORF">KCG34_11920</name>
</gene>
<dbReference type="CDD" id="cd05288">
    <property type="entry name" value="PGDH"/>
    <property type="match status" value="1"/>
</dbReference>
<protein>
    <submittedName>
        <fullName evidence="3">NADP-dependent oxidoreductase</fullName>
    </submittedName>
</protein>
<dbReference type="PANTHER" id="PTHR43205:SF7">
    <property type="entry name" value="PROSTAGLANDIN REDUCTASE 1"/>
    <property type="match status" value="1"/>
</dbReference>
<dbReference type="InterPro" id="IPR036291">
    <property type="entry name" value="NAD(P)-bd_dom_sf"/>
</dbReference>
<keyword evidence="4" id="KW-1185">Reference proteome</keyword>
<evidence type="ECO:0000313" key="3">
    <source>
        <dbReference type="EMBL" id="QUD90512.1"/>
    </source>
</evidence>
<proteinExistence type="predicted"/>
<evidence type="ECO:0000259" key="2">
    <source>
        <dbReference type="SMART" id="SM00829"/>
    </source>
</evidence>